<protein>
    <submittedName>
        <fullName evidence="2">NADPH-dependent ferric siderophore reductase</fullName>
    </submittedName>
</protein>
<evidence type="ECO:0000259" key="1">
    <source>
        <dbReference type="PROSITE" id="PS51384"/>
    </source>
</evidence>
<dbReference type="EMBL" id="JAUSVM010000001">
    <property type="protein sequence ID" value="MDQ0425656.1"/>
    <property type="molecule type" value="Genomic_DNA"/>
</dbReference>
<name>A0ABU0GJV8_9CELL</name>
<dbReference type="PANTHER" id="PTHR30157">
    <property type="entry name" value="FERRIC REDUCTASE, NADPH-DEPENDENT"/>
    <property type="match status" value="1"/>
</dbReference>
<dbReference type="InterPro" id="IPR017927">
    <property type="entry name" value="FAD-bd_FR_type"/>
</dbReference>
<feature type="domain" description="FAD-binding FR-type" evidence="1">
    <location>
        <begin position="9"/>
        <end position="132"/>
    </location>
</feature>
<sequence length="298" mass="32629">MALDGGLTPRIWRAEVTHVRRLTPGMVRVTLGGPGMTEYGTTGVGDEYVRVFFPHAGQDEPVMPRVAGRSWEFDDPDTAAPMRTYTVRAWRPGEVDVDFVVHDGGVAAAWALRARPGDVVGLTTPIGLYDPPDGTTWQLLLADATGLPAALRLLEQAPPGVRTRAVLEVPDATHHQDVAPGAHADVTWVHGGNGHGPSALADLLPDVTLPDGPGYVWVAGETRVLRAVRRHLRHERALPGTDYKIVGYWTAQAELWRERYDALPAPVRSRLASLWDDAGRDPEEIEDEYDDQLERLGL</sequence>
<proteinExistence type="predicted"/>
<dbReference type="InterPro" id="IPR007037">
    <property type="entry name" value="SIP_rossman_dom"/>
</dbReference>
<dbReference type="CDD" id="cd06193">
    <property type="entry name" value="siderophore_interacting"/>
    <property type="match status" value="1"/>
</dbReference>
<comment type="caution">
    <text evidence="2">The sequence shown here is derived from an EMBL/GenBank/DDBJ whole genome shotgun (WGS) entry which is preliminary data.</text>
</comment>
<dbReference type="InterPro" id="IPR017938">
    <property type="entry name" value="Riboflavin_synthase-like_b-brl"/>
</dbReference>
<evidence type="ECO:0000313" key="2">
    <source>
        <dbReference type="EMBL" id="MDQ0425656.1"/>
    </source>
</evidence>
<organism evidence="2 3">
    <name type="scientific">Cellulomonas iranensis</name>
    <dbReference type="NCBI Taxonomy" id="76862"/>
    <lineage>
        <taxon>Bacteria</taxon>
        <taxon>Bacillati</taxon>
        <taxon>Actinomycetota</taxon>
        <taxon>Actinomycetes</taxon>
        <taxon>Micrococcales</taxon>
        <taxon>Cellulomonadaceae</taxon>
        <taxon>Cellulomonas</taxon>
    </lineage>
</organism>
<dbReference type="InterPro" id="IPR013113">
    <property type="entry name" value="SIP_FAD-bd"/>
</dbReference>
<dbReference type="Proteomes" id="UP001240250">
    <property type="component" value="Unassembled WGS sequence"/>
</dbReference>
<dbReference type="Gene3D" id="3.40.50.80">
    <property type="entry name" value="Nucleotide-binding domain of ferredoxin-NADP reductase (FNR) module"/>
    <property type="match status" value="1"/>
</dbReference>
<keyword evidence="3" id="KW-1185">Reference proteome</keyword>
<dbReference type="Pfam" id="PF08021">
    <property type="entry name" value="FAD_binding_9"/>
    <property type="match status" value="1"/>
</dbReference>
<reference evidence="2 3" key="1">
    <citation type="submission" date="2023-07" db="EMBL/GenBank/DDBJ databases">
        <title>Sequencing the genomes of 1000 actinobacteria strains.</title>
        <authorList>
            <person name="Klenk H.-P."/>
        </authorList>
    </citation>
    <scope>NUCLEOTIDE SEQUENCE [LARGE SCALE GENOMIC DNA]</scope>
    <source>
        <strain evidence="2 3">DSM 14785</strain>
    </source>
</reference>
<dbReference type="InterPro" id="IPR039261">
    <property type="entry name" value="FNR_nucleotide-bd"/>
</dbReference>
<dbReference type="InterPro" id="IPR039374">
    <property type="entry name" value="SIP_fam"/>
</dbReference>
<dbReference type="PANTHER" id="PTHR30157:SF0">
    <property type="entry name" value="NADPH-DEPENDENT FERRIC-CHELATE REDUCTASE"/>
    <property type="match status" value="1"/>
</dbReference>
<gene>
    <name evidence="2" type="ORF">JO380_002037</name>
</gene>
<dbReference type="Pfam" id="PF04954">
    <property type="entry name" value="SIP"/>
    <property type="match status" value="1"/>
</dbReference>
<dbReference type="PROSITE" id="PS51384">
    <property type="entry name" value="FAD_FR"/>
    <property type="match status" value="1"/>
</dbReference>
<dbReference type="RefSeq" id="WP_046529395.1">
    <property type="nucleotide sequence ID" value="NZ_JAGIBB010000014.1"/>
</dbReference>
<evidence type="ECO:0000313" key="3">
    <source>
        <dbReference type="Proteomes" id="UP001240250"/>
    </source>
</evidence>
<accession>A0ABU0GJV8</accession>
<dbReference type="SUPFAM" id="SSF63380">
    <property type="entry name" value="Riboflavin synthase domain-like"/>
    <property type="match status" value="1"/>
</dbReference>
<dbReference type="Gene3D" id="2.40.30.10">
    <property type="entry name" value="Translation factors"/>
    <property type="match status" value="1"/>
</dbReference>